<dbReference type="Gene3D" id="1.10.260.50">
    <property type="match status" value="1"/>
</dbReference>
<dbReference type="InterPro" id="IPR015421">
    <property type="entry name" value="PyrdxlP-dep_Trfase_major"/>
</dbReference>
<dbReference type="RefSeq" id="WP_117331286.1">
    <property type="nucleotide sequence ID" value="NZ_QUWK01000015.1"/>
</dbReference>
<dbReference type="InterPro" id="IPR015422">
    <property type="entry name" value="PyrdxlP-dep_Trfase_small"/>
</dbReference>
<comment type="cofactor">
    <cofactor evidence="1">
        <name>pyridoxal 5'-phosphate</name>
        <dbReference type="ChEBI" id="CHEBI:597326"/>
    </cofactor>
</comment>
<evidence type="ECO:0000313" key="4">
    <source>
        <dbReference type="EMBL" id="RFU93909.1"/>
    </source>
</evidence>
<reference evidence="5" key="1">
    <citation type="submission" date="2018-08" db="EMBL/GenBank/DDBJ databases">
        <authorList>
            <person name="Grouzdev D.S."/>
            <person name="Krutkina M.S."/>
        </authorList>
    </citation>
    <scope>NUCLEOTIDE SEQUENCE [LARGE SCALE GENOMIC DNA]</scope>
    <source>
        <strain evidence="5">4-11</strain>
    </source>
</reference>
<dbReference type="PIRSF" id="PIRSF005572">
    <property type="entry name" value="NifS"/>
    <property type="match status" value="1"/>
</dbReference>
<evidence type="ECO:0000313" key="5">
    <source>
        <dbReference type="Proteomes" id="UP000264002"/>
    </source>
</evidence>
<dbReference type="Gene3D" id="3.40.640.10">
    <property type="entry name" value="Type I PLP-dependent aspartate aminotransferase-like (Major domain)"/>
    <property type="match status" value="1"/>
</dbReference>
<proteinExistence type="predicted"/>
<feature type="domain" description="Aminotransferase class V" evidence="3">
    <location>
        <begin position="6"/>
        <end position="367"/>
    </location>
</feature>
<sequence>MQEIRYFDNAATTIMSRTALDVYQHVASTYIGNPSSLHAEGIKAKEKLEQSREDLAGLLSVAKENLTFTAGASEANAIIFNSLIWKLQKPHVIISNIEHSSTKEYGRLMKQLGWKVTTLDAPGGFIKAEDLRRALTKQTRLVSLMLVNNVVGTIQDIQALVAEVRAYEQEQGGRKIHFHTDATQAFGKIPFSLETLGVDSAAFSAHKFHGPKGVGFLYNRDPAIESLSRGGGQEAGLRPGTENLPGIASMVEAAKESIQKFSEHEKRVKQINTLLRDRLSFLPTISPEKACSPYILNVATNNLPSEVFTRMLYDKGFCVSSGSACSNNAKQKGEGVLESMQIAPSLAKSSIRISFSADTTIEEAEALAEAFTTLIQEHA</sequence>
<reference evidence="4 5" key="2">
    <citation type="submission" date="2018-09" db="EMBL/GenBank/DDBJ databases">
        <title>Genome of Sphaerochaeta halotolerans strain 4-11.</title>
        <authorList>
            <person name="Nazina T.N."/>
            <person name="Sokolova D.S."/>
        </authorList>
    </citation>
    <scope>NUCLEOTIDE SEQUENCE [LARGE SCALE GENOMIC DNA]</scope>
    <source>
        <strain evidence="4 5">4-11</strain>
    </source>
</reference>
<accession>A0A372MDP0</accession>
<comment type="caution">
    <text evidence="4">The sequence shown here is derived from an EMBL/GenBank/DDBJ whole genome shotgun (WGS) entry which is preliminary data.</text>
</comment>
<evidence type="ECO:0000259" key="3">
    <source>
        <dbReference type="Pfam" id="PF00266"/>
    </source>
</evidence>
<keyword evidence="2" id="KW-0663">Pyridoxal phosphate</keyword>
<dbReference type="PANTHER" id="PTHR11601:SF50">
    <property type="entry name" value="CYSTEINE DESULFURASE ISCS 2-RELATED"/>
    <property type="match status" value="1"/>
</dbReference>
<gene>
    <name evidence="4" type="ORF">DYP60_12150</name>
</gene>
<protein>
    <submittedName>
        <fullName evidence="4">Cysteine desulfurase</fullName>
    </submittedName>
</protein>
<dbReference type="AlphaFoldDB" id="A0A372MDP0"/>
<dbReference type="PANTHER" id="PTHR11601">
    <property type="entry name" value="CYSTEINE DESULFURYLASE FAMILY MEMBER"/>
    <property type="match status" value="1"/>
</dbReference>
<dbReference type="Gene3D" id="3.90.1150.10">
    <property type="entry name" value="Aspartate Aminotransferase, domain 1"/>
    <property type="match status" value="1"/>
</dbReference>
<dbReference type="SUPFAM" id="SSF53383">
    <property type="entry name" value="PLP-dependent transferases"/>
    <property type="match status" value="1"/>
</dbReference>
<name>A0A372MDP0_9SPIR</name>
<evidence type="ECO:0000256" key="2">
    <source>
        <dbReference type="ARBA" id="ARBA00022898"/>
    </source>
</evidence>
<keyword evidence="5" id="KW-1185">Reference proteome</keyword>
<dbReference type="EMBL" id="QUWK01000015">
    <property type="protein sequence ID" value="RFU93909.1"/>
    <property type="molecule type" value="Genomic_DNA"/>
</dbReference>
<evidence type="ECO:0000256" key="1">
    <source>
        <dbReference type="ARBA" id="ARBA00001933"/>
    </source>
</evidence>
<dbReference type="InterPro" id="IPR000192">
    <property type="entry name" value="Aminotrans_V_dom"/>
</dbReference>
<organism evidence="4 5">
    <name type="scientific">Sphaerochaeta halotolerans</name>
    <dbReference type="NCBI Taxonomy" id="2293840"/>
    <lineage>
        <taxon>Bacteria</taxon>
        <taxon>Pseudomonadati</taxon>
        <taxon>Spirochaetota</taxon>
        <taxon>Spirochaetia</taxon>
        <taxon>Spirochaetales</taxon>
        <taxon>Sphaerochaetaceae</taxon>
        <taxon>Sphaerochaeta</taxon>
    </lineage>
</organism>
<dbReference type="Pfam" id="PF00266">
    <property type="entry name" value="Aminotran_5"/>
    <property type="match status" value="1"/>
</dbReference>
<dbReference type="Proteomes" id="UP000264002">
    <property type="component" value="Unassembled WGS sequence"/>
</dbReference>
<dbReference type="InterPro" id="IPR016454">
    <property type="entry name" value="Cysteine_dSase"/>
</dbReference>
<dbReference type="InterPro" id="IPR015424">
    <property type="entry name" value="PyrdxlP-dep_Trfase"/>
</dbReference>